<dbReference type="EMBL" id="WEGH01000006">
    <property type="protein sequence ID" value="MQY09501.1"/>
    <property type="molecule type" value="Genomic_DNA"/>
</dbReference>
<dbReference type="InterPro" id="IPR011075">
    <property type="entry name" value="TetR_C"/>
</dbReference>
<organism evidence="6 7">
    <name type="scientific">Actinomadura macrotermitis</name>
    <dbReference type="NCBI Taxonomy" id="2585200"/>
    <lineage>
        <taxon>Bacteria</taxon>
        <taxon>Bacillati</taxon>
        <taxon>Actinomycetota</taxon>
        <taxon>Actinomycetes</taxon>
        <taxon>Streptosporangiales</taxon>
        <taxon>Thermomonosporaceae</taxon>
        <taxon>Actinomadura</taxon>
    </lineage>
</organism>
<dbReference type="OrthoDB" id="9796019at2"/>
<feature type="DNA-binding region" description="H-T-H motif" evidence="4">
    <location>
        <begin position="33"/>
        <end position="52"/>
    </location>
</feature>
<name>A0A7K0C7R0_9ACTN</name>
<dbReference type="Gene3D" id="1.10.10.60">
    <property type="entry name" value="Homeodomain-like"/>
    <property type="match status" value="1"/>
</dbReference>
<reference evidence="6 7" key="1">
    <citation type="submission" date="2019-10" db="EMBL/GenBank/DDBJ databases">
        <title>Actinomadura rubteroloni sp. nov. and Actinomadura macrotermitis sp. nov., isolated from the gut of fungus growing-termite Macrotermes natalensis.</title>
        <authorList>
            <person name="Benndorf R."/>
            <person name="Martin K."/>
            <person name="Kuefner M."/>
            <person name="De Beer W."/>
            <person name="Kaster A.-K."/>
            <person name="Vollmers J."/>
            <person name="Poulsen M."/>
            <person name="Beemelmanns C."/>
        </authorList>
    </citation>
    <scope>NUCLEOTIDE SEQUENCE [LARGE SCALE GENOMIC DNA]</scope>
    <source>
        <strain evidence="6 7">RB68</strain>
    </source>
</reference>
<dbReference type="PANTHER" id="PTHR30055:SF148">
    <property type="entry name" value="TETR-FAMILY TRANSCRIPTIONAL REGULATOR"/>
    <property type="match status" value="1"/>
</dbReference>
<dbReference type="AlphaFoldDB" id="A0A7K0C7R0"/>
<feature type="domain" description="HTH tetR-type" evidence="5">
    <location>
        <begin position="10"/>
        <end position="70"/>
    </location>
</feature>
<comment type="caution">
    <text evidence="6">The sequence shown here is derived from an EMBL/GenBank/DDBJ whole genome shotgun (WGS) entry which is preliminary data.</text>
</comment>
<evidence type="ECO:0000259" key="5">
    <source>
        <dbReference type="PROSITE" id="PS50977"/>
    </source>
</evidence>
<evidence type="ECO:0000256" key="3">
    <source>
        <dbReference type="ARBA" id="ARBA00023163"/>
    </source>
</evidence>
<dbReference type="Pfam" id="PF00440">
    <property type="entry name" value="TetR_N"/>
    <property type="match status" value="1"/>
</dbReference>
<accession>A0A7K0C7R0</accession>
<gene>
    <name evidence="6" type="ORF">ACRB68_76270</name>
</gene>
<dbReference type="RefSeq" id="WP_153541446.1">
    <property type="nucleotide sequence ID" value="NZ_WEGH01000006.1"/>
</dbReference>
<dbReference type="InterPro" id="IPR009057">
    <property type="entry name" value="Homeodomain-like_sf"/>
</dbReference>
<sequence>MPPATRRRGAELEAAIYQAVVEQLETVGYRAFTMEGVATAAHTGKAALYRRWPSKDELITDTLRHVLPELPPPSVHEDVRTDLIELLICFRDTIDHCHGAVFRVLKEEGQGLLHDVVRSRLTKPIRERLYEALVRGAERGEVRPEAATVLAARMGPATIFYRYMIEEVTTTDEEVRHLVDDLLLPAVSPRPAL</sequence>
<dbReference type="GO" id="GO:0003700">
    <property type="term" value="F:DNA-binding transcription factor activity"/>
    <property type="evidence" value="ECO:0007669"/>
    <property type="project" value="TreeGrafter"/>
</dbReference>
<keyword evidence="1" id="KW-0805">Transcription regulation</keyword>
<dbReference type="Pfam" id="PF16859">
    <property type="entry name" value="TetR_C_11"/>
    <property type="match status" value="1"/>
</dbReference>
<dbReference type="SUPFAM" id="SSF48498">
    <property type="entry name" value="Tetracyclin repressor-like, C-terminal domain"/>
    <property type="match status" value="1"/>
</dbReference>
<dbReference type="InterPro" id="IPR050109">
    <property type="entry name" value="HTH-type_TetR-like_transc_reg"/>
</dbReference>
<keyword evidence="3" id="KW-0804">Transcription</keyword>
<dbReference type="Proteomes" id="UP000487268">
    <property type="component" value="Unassembled WGS sequence"/>
</dbReference>
<dbReference type="PANTHER" id="PTHR30055">
    <property type="entry name" value="HTH-TYPE TRANSCRIPTIONAL REGULATOR RUTR"/>
    <property type="match status" value="1"/>
</dbReference>
<keyword evidence="2 4" id="KW-0238">DNA-binding</keyword>
<dbReference type="SUPFAM" id="SSF46689">
    <property type="entry name" value="Homeodomain-like"/>
    <property type="match status" value="1"/>
</dbReference>
<evidence type="ECO:0000256" key="2">
    <source>
        <dbReference type="ARBA" id="ARBA00023125"/>
    </source>
</evidence>
<dbReference type="GO" id="GO:0000976">
    <property type="term" value="F:transcription cis-regulatory region binding"/>
    <property type="evidence" value="ECO:0007669"/>
    <property type="project" value="TreeGrafter"/>
</dbReference>
<evidence type="ECO:0000256" key="4">
    <source>
        <dbReference type="PROSITE-ProRule" id="PRU00335"/>
    </source>
</evidence>
<evidence type="ECO:0000313" key="7">
    <source>
        <dbReference type="Proteomes" id="UP000487268"/>
    </source>
</evidence>
<dbReference type="InterPro" id="IPR001647">
    <property type="entry name" value="HTH_TetR"/>
</dbReference>
<evidence type="ECO:0000256" key="1">
    <source>
        <dbReference type="ARBA" id="ARBA00023015"/>
    </source>
</evidence>
<protein>
    <submittedName>
        <fullName evidence="6">Putative HTH-type transcriptional regulator</fullName>
    </submittedName>
</protein>
<dbReference type="Gene3D" id="1.10.357.10">
    <property type="entry name" value="Tetracycline Repressor, domain 2"/>
    <property type="match status" value="1"/>
</dbReference>
<keyword evidence="7" id="KW-1185">Reference proteome</keyword>
<evidence type="ECO:0000313" key="6">
    <source>
        <dbReference type="EMBL" id="MQY09501.1"/>
    </source>
</evidence>
<dbReference type="InterPro" id="IPR036271">
    <property type="entry name" value="Tet_transcr_reg_TetR-rel_C_sf"/>
</dbReference>
<proteinExistence type="predicted"/>
<dbReference type="PROSITE" id="PS50977">
    <property type="entry name" value="HTH_TETR_2"/>
    <property type="match status" value="1"/>
</dbReference>